<evidence type="ECO:0008006" key="2">
    <source>
        <dbReference type="Google" id="ProtNLM"/>
    </source>
</evidence>
<gene>
    <name evidence="1" type="ORF">METZ01_LOCUS29148</name>
</gene>
<name>A0A381QBR7_9ZZZZ</name>
<accession>A0A381QBR7</accession>
<dbReference type="AlphaFoldDB" id="A0A381QBR7"/>
<organism evidence="1">
    <name type="scientific">marine metagenome</name>
    <dbReference type="NCBI Taxonomy" id="408172"/>
    <lineage>
        <taxon>unclassified sequences</taxon>
        <taxon>metagenomes</taxon>
        <taxon>ecological metagenomes</taxon>
    </lineage>
</organism>
<reference evidence="1" key="1">
    <citation type="submission" date="2018-05" db="EMBL/GenBank/DDBJ databases">
        <authorList>
            <person name="Lanie J.A."/>
            <person name="Ng W.-L."/>
            <person name="Kazmierczak K.M."/>
            <person name="Andrzejewski T.M."/>
            <person name="Davidsen T.M."/>
            <person name="Wayne K.J."/>
            <person name="Tettelin H."/>
            <person name="Glass J.I."/>
            <person name="Rusch D."/>
            <person name="Podicherti R."/>
            <person name="Tsui H.-C.T."/>
            <person name="Winkler M.E."/>
        </authorList>
    </citation>
    <scope>NUCLEOTIDE SEQUENCE</scope>
</reference>
<sequence>VCVSRLLNEKAATSERWEWHGFRRAWATRRKVLRVQDVMRAGGWRDEKALQTAHQSADPETVRRVLDMA</sequence>
<evidence type="ECO:0000313" key="1">
    <source>
        <dbReference type="EMBL" id="SUZ76294.1"/>
    </source>
</evidence>
<proteinExistence type="predicted"/>
<protein>
    <recommendedName>
        <fullName evidence="2">Tyr recombinase domain-containing protein</fullName>
    </recommendedName>
</protein>
<feature type="non-terminal residue" evidence="1">
    <location>
        <position position="1"/>
    </location>
</feature>
<dbReference type="EMBL" id="UINC01001272">
    <property type="protein sequence ID" value="SUZ76294.1"/>
    <property type="molecule type" value="Genomic_DNA"/>
</dbReference>